<dbReference type="InterPro" id="IPR027417">
    <property type="entry name" value="P-loop_NTPase"/>
</dbReference>
<dbReference type="PIRSF" id="PIRSF019381">
    <property type="entry name" value="YcjX"/>
    <property type="match status" value="1"/>
</dbReference>
<dbReference type="HOGENOM" id="CLU_043657_0_0_6"/>
<organism evidence="1 2">
    <name type="scientific">Methylophaga frappieri (strain ATCC BAA-2434 / DSM 25690 / JAM7)</name>
    <dbReference type="NCBI Taxonomy" id="754477"/>
    <lineage>
        <taxon>Bacteria</taxon>
        <taxon>Pseudomonadati</taxon>
        <taxon>Pseudomonadota</taxon>
        <taxon>Gammaproteobacteria</taxon>
        <taxon>Thiotrichales</taxon>
        <taxon>Piscirickettsiaceae</taxon>
        <taxon>Methylophaga</taxon>
    </lineage>
</organism>
<dbReference type="SUPFAM" id="SSF52540">
    <property type="entry name" value="P-loop containing nucleoside triphosphate hydrolases"/>
    <property type="match status" value="2"/>
</dbReference>
<dbReference type="AlphaFoldDB" id="I1YH35"/>
<dbReference type="Pfam" id="PF04317">
    <property type="entry name" value="DUF463"/>
    <property type="match status" value="1"/>
</dbReference>
<protein>
    <submittedName>
        <fullName evidence="1">Putative ATPase</fullName>
    </submittedName>
</protein>
<gene>
    <name evidence="1" type="ordered locus">Q7C_1071</name>
</gene>
<dbReference type="PANTHER" id="PTHR38605">
    <property type="entry name" value="ATPASE-RELATED"/>
    <property type="match status" value="1"/>
</dbReference>
<evidence type="ECO:0000313" key="1">
    <source>
        <dbReference type="EMBL" id="AFJ02228.1"/>
    </source>
</evidence>
<dbReference type="PANTHER" id="PTHR38605:SF1">
    <property type="entry name" value="ATPASE"/>
    <property type="match status" value="1"/>
</dbReference>
<dbReference type="OrthoDB" id="9777645at2"/>
<sequence length="470" mass="53854">MTKTADSVRNQFKSQWQKWQHRGENLLGRSFDRHLKIGVTGFSGSGKSTFLTSLIHQLKYSHHPGLGGFLPARDKQLLSVDSTAIPGFALFDYAGGIAALSDTPPRWPNPTSEVSATRLHITFKKGSVWSGLLGDARQLTLDLRDYPGEWLMDMPMLKLSYRDWCLDQQQLLSRAPRADLDPTLLADLHKLDPMQTADTDFLTSLFQRWQTYLRQAKQAGLTLLQPGRALLDTDDNLPMVLPLLSLHDYSPEQLEKANETTLYQQLRQQYHQYLDNLVKPFYRQFFTGIDRQVMLIDVVKALSHGEECFNDMMMAYSRIIDCYQMGNQIWLKQLFTPTVNKILFLASKPDRLLMHQHEALRQLVDAMIKRICPQSVRHRIRIETEIAAAVRSSIDHQDYLTATLQDGRFGELRHPPIPDELPQLSHWQQLAGWTPPVLRPPVNPQLAQGGRLAHIRMDKVLRDLIGDKFS</sequence>
<reference evidence="1 2" key="1">
    <citation type="journal article" date="2012" name="J. Bacteriol.">
        <title>Complete genome sequences of Methylophaga sp. strain JAM1 and Methylophaga sp. strain JAM7.</title>
        <authorList>
            <person name="Villeneuve C."/>
            <person name="Martineau C."/>
            <person name="Mauffrey F."/>
            <person name="Villemur R."/>
        </authorList>
    </citation>
    <scope>NUCLEOTIDE SEQUENCE [LARGE SCALE GENOMIC DNA]</scope>
    <source>
        <strain evidence="1 2">JAM7</strain>
    </source>
</reference>
<dbReference type="eggNOG" id="COG3106">
    <property type="taxonomic scope" value="Bacteria"/>
</dbReference>
<accession>I1YH35</accession>
<dbReference type="EMBL" id="CP003380">
    <property type="protein sequence ID" value="AFJ02228.1"/>
    <property type="molecule type" value="Genomic_DNA"/>
</dbReference>
<evidence type="ECO:0000313" key="2">
    <source>
        <dbReference type="Proteomes" id="UP000009145"/>
    </source>
</evidence>
<proteinExistence type="predicted"/>
<dbReference type="KEGG" id="mec:Q7C_1071"/>
<dbReference type="Proteomes" id="UP000009145">
    <property type="component" value="Chromosome"/>
</dbReference>
<dbReference type="STRING" id="754477.Q7C_1071"/>
<dbReference type="RefSeq" id="WP_014703648.1">
    <property type="nucleotide sequence ID" value="NC_017856.1"/>
</dbReference>
<keyword evidence="2" id="KW-1185">Reference proteome</keyword>
<dbReference type="PATRIC" id="fig|754477.3.peg.1052"/>
<name>I1YH35_METFJ</name>
<dbReference type="InterPro" id="IPR007413">
    <property type="entry name" value="YcjX-like"/>
</dbReference>